<feature type="region of interest" description="Disordered" evidence="13">
    <location>
        <begin position="58"/>
        <end position="81"/>
    </location>
</feature>
<evidence type="ECO:0000256" key="6">
    <source>
        <dbReference type="ARBA" id="ARBA00022763"/>
    </source>
</evidence>
<name>D7G4M1_ECTSI</name>
<gene>
    <name evidence="15" type="ORF">Esi_0057_0113</name>
</gene>
<keyword evidence="5" id="KW-0547">Nucleotide-binding</keyword>
<keyword evidence="11" id="KW-0539">Nucleus</keyword>
<evidence type="ECO:0000313" key="16">
    <source>
        <dbReference type="Proteomes" id="UP000002630"/>
    </source>
</evidence>
<feature type="domain" description="RecF/RecN/SMC N-terminal" evidence="14">
    <location>
        <begin position="88"/>
        <end position="1134"/>
    </location>
</feature>
<evidence type="ECO:0000256" key="4">
    <source>
        <dbReference type="ARBA" id="ARBA00022454"/>
    </source>
</evidence>
<keyword evidence="9" id="KW-0233">DNA recombination</keyword>
<keyword evidence="6" id="KW-0227">DNA damage</keyword>
<evidence type="ECO:0000256" key="3">
    <source>
        <dbReference type="ARBA" id="ARBA00006793"/>
    </source>
</evidence>
<evidence type="ECO:0000256" key="5">
    <source>
        <dbReference type="ARBA" id="ARBA00022741"/>
    </source>
</evidence>
<dbReference type="Gene3D" id="3.40.50.300">
    <property type="entry name" value="P-loop containing nucleotide triphosphate hydrolases"/>
    <property type="match status" value="2"/>
</dbReference>
<evidence type="ECO:0000313" key="15">
    <source>
        <dbReference type="EMBL" id="CBJ48924.1"/>
    </source>
</evidence>
<evidence type="ECO:0000256" key="2">
    <source>
        <dbReference type="ARBA" id="ARBA00004286"/>
    </source>
</evidence>
<reference evidence="15 16" key="1">
    <citation type="journal article" date="2010" name="Nature">
        <title>The Ectocarpus genome and the independent evolution of multicellularity in brown algae.</title>
        <authorList>
            <person name="Cock J.M."/>
            <person name="Sterck L."/>
            <person name="Rouze P."/>
            <person name="Scornet D."/>
            <person name="Allen A.E."/>
            <person name="Amoutzias G."/>
            <person name="Anthouard V."/>
            <person name="Artiguenave F."/>
            <person name="Aury J.M."/>
            <person name="Badger J.H."/>
            <person name="Beszteri B."/>
            <person name="Billiau K."/>
            <person name="Bonnet E."/>
            <person name="Bothwell J.H."/>
            <person name="Bowler C."/>
            <person name="Boyen C."/>
            <person name="Brownlee C."/>
            <person name="Carrano C.J."/>
            <person name="Charrier B."/>
            <person name="Cho G.Y."/>
            <person name="Coelho S.M."/>
            <person name="Collen J."/>
            <person name="Corre E."/>
            <person name="Da Silva C."/>
            <person name="Delage L."/>
            <person name="Delaroque N."/>
            <person name="Dittami S.M."/>
            <person name="Doulbeau S."/>
            <person name="Elias M."/>
            <person name="Farnham G."/>
            <person name="Gachon C.M."/>
            <person name="Gschloessl B."/>
            <person name="Heesch S."/>
            <person name="Jabbari K."/>
            <person name="Jubin C."/>
            <person name="Kawai H."/>
            <person name="Kimura K."/>
            <person name="Kloareg B."/>
            <person name="Kupper F.C."/>
            <person name="Lang D."/>
            <person name="Le Bail A."/>
            <person name="Leblanc C."/>
            <person name="Lerouge P."/>
            <person name="Lohr M."/>
            <person name="Lopez P.J."/>
            <person name="Martens C."/>
            <person name="Maumus F."/>
            <person name="Michel G."/>
            <person name="Miranda-Saavedra D."/>
            <person name="Morales J."/>
            <person name="Moreau H."/>
            <person name="Motomura T."/>
            <person name="Nagasato C."/>
            <person name="Napoli C.A."/>
            <person name="Nelson D.R."/>
            <person name="Nyvall-Collen P."/>
            <person name="Peters A.F."/>
            <person name="Pommier C."/>
            <person name="Potin P."/>
            <person name="Poulain J."/>
            <person name="Quesneville H."/>
            <person name="Read B."/>
            <person name="Rensing S.A."/>
            <person name="Ritter A."/>
            <person name="Rousvoal S."/>
            <person name="Samanta M."/>
            <person name="Samson G."/>
            <person name="Schroeder D.C."/>
            <person name="Segurens B."/>
            <person name="Strittmatter M."/>
            <person name="Tonon T."/>
            <person name="Tregear J.W."/>
            <person name="Valentin K."/>
            <person name="von Dassow P."/>
            <person name="Yamagishi T."/>
            <person name="Van de Peer Y."/>
            <person name="Wincker P."/>
        </authorList>
    </citation>
    <scope>NUCLEOTIDE SEQUENCE [LARGE SCALE GENOMIC DNA]</scope>
    <source>
        <strain evidence="16">Ec32 / CCAP1310/4</strain>
    </source>
</reference>
<comment type="subcellular location">
    <subcellularLocation>
        <location evidence="2">Chromosome</location>
    </subcellularLocation>
    <subcellularLocation>
        <location evidence="1">Nucleus</location>
    </subcellularLocation>
</comment>
<keyword evidence="8 12" id="KW-0175">Coiled coil</keyword>
<dbReference type="eggNOG" id="KOG0250">
    <property type="taxonomic scope" value="Eukaryota"/>
</dbReference>
<dbReference type="PANTHER" id="PTHR19306:SF6">
    <property type="entry name" value="STRUCTURAL MAINTENANCE OF CHROMOSOMES PROTEIN 6"/>
    <property type="match status" value="1"/>
</dbReference>
<comment type="similarity">
    <text evidence="3">Belongs to the SMC family. SMC6 subfamily.</text>
</comment>
<feature type="region of interest" description="Disordered" evidence="13">
    <location>
        <begin position="1146"/>
        <end position="1167"/>
    </location>
</feature>
<evidence type="ECO:0000256" key="9">
    <source>
        <dbReference type="ARBA" id="ARBA00023172"/>
    </source>
</evidence>
<dbReference type="InterPro" id="IPR027417">
    <property type="entry name" value="P-loop_NTPase"/>
</dbReference>
<dbReference type="GO" id="GO:0005524">
    <property type="term" value="F:ATP binding"/>
    <property type="evidence" value="ECO:0007669"/>
    <property type="project" value="UniProtKB-KW"/>
</dbReference>
<evidence type="ECO:0000256" key="11">
    <source>
        <dbReference type="ARBA" id="ARBA00023242"/>
    </source>
</evidence>
<dbReference type="OrthoDB" id="10072614at2759"/>
<feature type="coiled-coil region" evidence="12">
    <location>
        <begin position="470"/>
        <end position="497"/>
    </location>
</feature>
<dbReference type="GO" id="GO:0003697">
    <property type="term" value="F:single-stranded DNA binding"/>
    <property type="evidence" value="ECO:0007669"/>
    <property type="project" value="TreeGrafter"/>
</dbReference>
<dbReference type="SUPFAM" id="SSF52540">
    <property type="entry name" value="P-loop containing nucleoside triphosphate hydrolases"/>
    <property type="match status" value="1"/>
</dbReference>
<evidence type="ECO:0000256" key="12">
    <source>
        <dbReference type="SAM" id="Coils"/>
    </source>
</evidence>
<dbReference type="InParanoid" id="D7G4M1"/>
<dbReference type="AlphaFoldDB" id="D7G4M1"/>
<feature type="region of interest" description="Disordered" evidence="13">
    <location>
        <begin position="913"/>
        <end position="932"/>
    </location>
</feature>
<evidence type="ECO:0000256" key="10">
    <source>
        <dbReference type="ARBA" id="ARBA00023204"/>
    </source>
</evidence>
<keyword evidence="16" id="KW-1185">Reference proteome</keyword>
<evidence type="ECO:0000259" key="14">
    <source>
        <dbReference type="Pfam" id="PF02463"/>
    </source>
</evidence>
<accession>D7G4M1</accession>
<organism evidence="15 16">
    <name type="scientific">Ectocarpus siliculosus</name>
    <name type="common">Brown alga</name>
    <name type="synonym">Conferva siliculosa</name>
    <dbReference type="NCBI Taxonomy" id="2880"/>
    <lineage>
        <taxon>Eukaryota</taxon>
        <taxon>Sar</taxon>
        <taxon>Stramenopiles</taxon>
        <taxon>Ochrophyta</taxon>
        <taxon>PX clade</taxon>
        <taxon>Phaeophyceae</taxon>
        <taxon>Ectocarpales</taxon>
        <taxon>Ectocarpaceae</taxon>
        <taxon>Ectocarpus</taxon>
    </lineage>
</organism>
<feature type="compositionally biased region" description="Polar residues" evidence="13">
    <location>
        <begin position="1154"/>
        <end position="1167"/>
    </location>
</feature>
<dbReference type="GO" id="GO:0000724">
    <property type="term" value="P:double-strand break repair via homologous recombination"/>
    <property type="evidence" value="ECO:0007669"/>
    <property type="project" value="TreeGrafter"/>
</dbReference>
<dbReference type="Proteomes" id="UP000002630">
    <property type="component" value="Unassembled WGS sequence"/>
</dbReference>
<feature type="region of interest" description="Disordered" evidence="13">
    <location>
        <begin position="754"/>
        <end position="780"/>
    </location>
</feature>
<dbReference type="PANTHER" id="PTHR19306">
    <property type="entry name" value="STRUCTURAL MAINTENANCE OF CHROMOSOMES 5,6 SMC5, SMC6"/>
    <property type="match status" value="1"/>
</dbReference>
<dbReference type="GO" id="GO:0003684">
    <property type="term" value="F:damaged DNA binding"/>
    <property type="evidence" value="ECO:0007669"/>
    <property type="project" value="TreeGrafter"/>
</dbReference>
<feature type="coiled-coil region" evidence="12">
    <location>
        <begin position="883"/>
        <end position="910"/>
    </location>
</feature>
<protein>
    <submittedName>
        <fullName evidence="15">Smc-like protein</fullName>
    </submittedName>
</protein>
<evidence type="ECO:0000256" key="13">
    <source>
        <dbReference type="SAM" id="MobiDB-lite"/>
    </source>
</evidence>
<keyword evidence="7" id="KW-0067">ATP-binding</keyword>
<keyword evidence="4" id="KW-0158">Chromosome</keyword>
<dbReference type="EMBL" id="FN649760">
    <property type="protein sequence ID" value="CBJ48924.1"/>
    <property type="molecule type" value="Genomic_DNA"/>
</dbReference>
<dbReference type="Pfam" id="PF02463">
    <property type="entry name" value="SMC_N"/>
    <property type="match status" value="1"/>
</dbReference>
<dbReference type="GO" id="GO:0035861">
    <property type="term" value="C:site of double-strand break"/>
    <property type="evidence" value="ECO:0007669"/>
    <property type="project" value="TreeGrafter"/>
</dbReference>
<dbReference type="InterPro" id="IPR003395">
    <property type="entry name" value="RecF/RecN/SMC_N"/>
</dbReference>
<evidence type="ECO:0000256" key="8">
    <source>
        <dbReference type="ARBA" id="ARBA00023054"/>
    </source>
</evidence>
<keyword evidence="10" id="KW-0234">DNA repair</keyword>
<proteinExistence type="inferred from homology"/>
<dbReference type="GO" id="GO:0005634">
    <property type="term" value="C:nucleus"/>
    <property type="evidence" value="ECO:0007669"/>
    <property type="project" value="UniProtKB-SubCell"/>
</dbReference>
<evidence type="ECO:0000256" key="1">
    <source>
        <dbReference type="ARBA" id="ARBA00004123"/>
    </source>
</evidence>
<sequence>MVYVAKEAKVNNTSRSAWKRNTTVERIDIDVVVSIRPPGGVGGEAPRRGVAAVWEAVRLPPPPTDERSQRGKKRKRKTEQPEAGVVLKVHVSNFMCHRKLSVPLCKHVNFINGRNGSGKSAILAALQICLGAKAHLTHRAKKMADFIRHGWKGDAVLEVTLLNTEHGFMFEEYGESITIRRTIKQPSGGGFALLGHDRKVKSTNKAELLRMLEFLNIQVDNPVAVLDQENSKKFILGTEKDKYEFFLKATDLGRISDYIEEAGEYITKMKNGSDAASHQYRRSKDRISALKHEYKAFQELEKLERTMWAIQEHIEWAVVSAAEEKVKKLRLDTTAKTLLRDKLNEKIAEFNKEIADTEARKLEVNARLNAGVAETARLKQVLIKAKEEFRKAESPLRDLRTQRTSLETERKDKMKAKDALSRDLNLAREAAVRAATDGEERLLHEKIQEADHSLAGVGHQQASRGGEEYLFELRRAANQAEEMAHKAKEELQACDKDVRSRQAEANRLQTETFNPLSALGSHMPALVRRISQNADKFHSPPVGPIGASIQLKEEYKGFRVCIEGHLSRHLNNFVVSCHQDRATLMRIIRAFRGNQRWFVPTIIVQTLQPRYRPQSNPPGFLQIMQAINVDNDQAFNSLVDQCSIEKNCLFASKEEAEKACLRGRSGTYERLPYGMYEAYYPSLGGKSCSKFTVSGRNLETRMNVVNSNRHRRVLGVDEGTQKEEAQAQVRQAQSARERAKSGADAAARSLNEARHALREEEGDRKRLQSEVKKQEVEKTRLSNQLMALQAKNNDSSDPTEQLERDLQVATEGVESVEAELATNQRLSEEAASKIEPFERAKAIATKAHKDSGTKSAKLQDELEKIVDAGKKPGHKLSKAAPQVEKVEKELEHLAQTKEEAEKSVETAMDSAKSFMAKSRRQPPWDGRRADDPGKRTVEALRAKLKQAEERYFNDPIKINMGNRTKAMVVEELIQEESTRGDMGWAINKLDSNMKMLSDERLKRREKWKTFRDVIPTWTARMFGDILAEKEAHGEVKFNHKKKTLGLSYQSQAHNDTSKCRDVRQLSGGEKSYATLALLLSLGAHHDCPFRVMDEFDVFMDAVSRDHAILEVLKFAKRNKDKQFIFITPQDLSSVTSSDTCKIIKMQPPRKGDHNQTTLTESFGSSSS</sequence>
<dbReference type="STRING" id="2880.D7G4M1"/>
<evidence type="ECO:0000256" key="7">
    <source>
        <dbReference type="ARBA" id="ARBA00022840"/>
    </source>
</evidence>
<feature type="coiled-coil region" evidence="12">
    <location>
        <begin position="340"/>
        <end position="367"/>
    </location>
</feature>
<dbReference type="GO" id="GO:0030915">
    <property type="term" value="C:Smc5-Smc6 complex"/>
    <property type="evidence" value="ECO:0007669"/>
    <property type="project" value="TreeGrafter"/>
</dbReference>